<feature type="region of interest" description="Disordered" evidence="1">
    <location>
        <begin position="39"/>
        <end position="61"/>
    </location>
</feature>
<dbReference type="STRING" id="1081108.A0A167SD13"/>
<feature type="compositionally biased region" description="Polar residues" evidence="1">
    <location>
        <begin position="328"/>
        <end position="352"/>
    </location>
</feature>
<evidence type="ECO:0000313" key="3">
    <source>
        <dbReference type="Proteomes" id="UP000076881"/>
    </source>
</evidence>
<gene>
    <name evidence="2" type="ORF">LEL_10824</name>
</gene>
<dbReference type="AlphaFoldDB" id="A0A167SD13"/>
<reference evidence="2 3" key="1">
    <citation type="journal article" date="2016" name="Genome Biol. Evol.">
        <title>Divergent and convergent evolution of fungal pathogenicity.</title>
        <authorList>
            <person name="Shang Y."/>
            <person name="Xiao G."/>
            <person name="Zheng P."/>
            <person name="Cen K."/>
            <person name="Zhan S."/>
            <person name="Wang C."/>
        </authorList>
    </citation>
    <scope>NUCLEOTIDE SEQUENCE [LARGE SCALE GENOMIC DNA]</scope>
    <source>
        <strain evidence="2 3">RCEF 1005</strain>
    </source>
</reference>
<sequence length="409" mass="44109">MPINRIKKSVASRIASCKSKTIPARLLHWAQKHVEALAGTSSSTADGSSPRSTGSSPAAERISSVSSVPFLELTLDDTKLSARSCLKKKRRGPNHGADADAGPATKHVGFVCNDRLLRCMVTGTHIPFRTRTAEMTEEFNQRAVDRTEQRRITRMAHRLAREAAGIPPGETSSSSSSEDDDDVQPKWDNYSSDESDELLYGPDSVADMSLRENHELAKLAKEALTVGTIAGGGMDFALYVVRDEDLLRALERTAEKYAHHTRIASYCSDERRYAYCGVGSITELSVQLYSNYATAMSGNRTLRPVAPKQKKKSADAVAATAAASSSKMEGSSMTKSFPHAESSSMAERRLANSQKQVTVATLAAIAEVNSEANSEVNAEANNTEVNTEAVTEAITEAITDSITEANTTV</sequence>
<feature type="region of interest" description="Disordered" evidence="1">
    <location>
        <begin position="158"/>
        <end position="200"/>
    </location>
</feature>
<accession>A0A167SD13</accession>
<feature type="region of interest" description="Disordered" evidence="1">
    <location>
        <begin position="86"/>
        <end position="105"/>
    </location>
</feature>
<dbReference type="EMBL" id="AZHF01000023">
    <property type="protein sequence ID" value="OAA59510.1"/>
    <property type="molecule type" value="Genomic_DNA"/>
</dbReference>
<evidence type="ECO:0000256" key="1">
    <source>
        <dbReference type="SAM" id="MobiDB-lite"/>
    </source>
</evidence>
<keyword evidence="3" id="KW-1185">Reference proteome</keyword>
<name>A0A167SD13_CORDF</name>
<comment type="caution">
    <text evidence="2">The sequence shown here is derived from an EMBL/GenBank/DDBJ whole genome shotgun (WGS) entry which is preliminary data.</text>
</comment>
<feature type="region of interest" description="Disordered" evidence="1">
    <location>
        <begin position="303"/>
        <end position="352"/>
    </location>
</feature>
<protein>
    <submittedName>
        <fullName evidence="2">Uncharacterized protein</fullName>
    </submittedName>
</protein>
<evidence type="ECO:0000313" key="2">
    <source>
        <dbReference type="EMBL" id="OAA59510.1"/>
    </source>
</evidence>
<organism evidence="2 3">
    <name type="scientific">Akanthomyces lecanii RCEF 1005</name>
    <dbReference type="NCBI Taxonomy" id="1081108"/>
    <lineage>
        <taxon>Eukaryota</taxon>
        <taxon>Fungi</taxon>
        <taxon>Dikarya</taxon>
        <taxon>Ascomycota</taxon>
        <taxon>Pezizomycotina</taxon>
        <taxon>Sordariomycetes</taxon>
        <taxon>Hypocreomycetidae</taxon>
        <taxon>Hypocreales</taxon>
        <taxon>Cordycipitaceae</taxon>
        <taxon>Akanthomyces</taxon>
        <taxon>Cordyceps confragosa</taxon>
    </lineage>
</organism>
<feature type="compositionally biased region" description="Low complexity" evidence="1">
    <location>
        <begin position="39"/>
        <end position="49"/>
    </location>
</feature>
<proteinExistence type="predicted"/>
<dbReference type="Proteomes" id="UP000076881">
    <property type="component" value="Unassembled WGS sequence"/>
</dbReference>
<feature type="compositionally biased region" description="Low complexity" evidence="1">
    <location>
        <begin position="315"/>
        <end position="327"/>
    </location>
</feature>
<dbReference type="OrthoDB" id="5151950at2759"/>